<gene>
    <name evidence="5" type="ORF">AB205_0094940</name>
</gene>
<dbReference type="GO" id="GO:0006082">
    <property type="term" value="P:organic acid metabolic process"/>
    <property type="evidence" value="ECO:0007669"/>
    <property type="project" value="TreeGrafter"/>
</dbReference>
<dbReference type="PANTHER" id="PTHR24300:SF302">
    <property type="entry name" value="CYTOCHROME P450"/>
    <property type="match status" value="1"/>
</dbReference>
<evidence type="ECO:0000256" key="1">
    <source>
        <dbReference type="ARBA" id="ARBA00001971"/>
    </source>
</evidence>
<dbReference type="InterPro" id="IPR001128">
    <property type="entry name" value="Cyt_P450"/>
</dbReference>
<comment type="cofactor">
    <cofactor evidence="1">
        <name>heme</name>
        <dbReference type="ChEBI" id="CHEBI:30413"/>
    </cofactor>
</comment>
<protein>
    <submittedName>
        <fullName evidence="5">Uncharacterized protein</fullName>
    </submittedName>
</protein>
<dbReference type="InterPro" id="IPR002401">
    <property type="entry name" value="Cyt_P450_E_grp-I"/>
</dbReference>
<keyword evidence="3" id="KW-0479">Metal-binding</keyword>
<dbReference type="Gene3D" id="1.10.630.10">
    <property type="entry name" value="Cytochrome P450"/>
    <property type="match status" value="1"/>
</dbReference>
<dbReference type="PRINTS" id="PR00463">
    <property type="entry name" value="EP450I"/>
</dbReference>
<evidence type="ECO:0000256" key="2">
    <source>
        <dbReference type="ARBA" id="ARBA00010617"/>
    </source>
</evidence>
<dbReference type="Pfam" id="PF00067">
    <property type="entry name" value="p450"/>
    <property type="match status" value="1"/>
</dbReference>
<dbReference type="InterPro" id="IPR050182">
    <property type="entry name" value="Cytochrome_P450_fam2"/>
</dbReference>
<comment type="similarity">
    <text evidence="2">Belongs to the cytochrome P450 family.</text>
</comment>
<dbReference type="GO" id="GO:0020037">
    <property type="term" value="F:heme binding"/>
    <property type="evidence" value="ECO:0007669"/>
    <property type="project" value="InterPro"/>
</dbReference>
<accession>A0A2G9R5B5</accession>
<evidence type="ECO:0000256" key="3">
    <source>
        <dbReference type="ARBA" id="ARBA00022723"/>
    </source>
</evidence>
<evidence type="ECO:0000313" key="5">
    <source>
        <dbReference type="EMBL" id="PIO23064.1"/>
    </source>
</evidence>
<evidence type="ECO:0000256" key="4">
    <source>
        <dbReference type="ARBA" id="ARBA00023004"/>
    </source>
</evidence>
<dbReference type="SUPFAM" id="SSF48264">
    <property type="entry name" value="Cytochrome P450"/>
    <property type="match status" value="1"/>
</dbReference>
<dbReference type="InterPro" id="IPR036396">
    <property type="entry name" value="Cyt_P450_sf"/>
</dbReference>
<proteinExistence type="inferred from homology"/>
<reference evidence="6" key="1">
    <citation type="journal article" date="2017" name="Nat. Commun.">
        <title>The North American bullfrog draft genome provides insight into hormonal regulation of long noncoding RNA.</title>
        <authorList>
            <person name="Hammond S.A."/>
            <person name="Warren R.L."/>
            <person name="Vandervalk B.P."/>
            <person name="Kucuk E."/>
            <person name="Khan H."/>
            <person name="Gibb E.A."/>
            <person name="Pandoh P."/>
            <person name="Kirk H."/>
            <person name="Zhao Y."/>
            <person name="Jones M."/>
            <person name="Mungall A.J."/>
            <person name="Coope R."/>
            <person name="Pleasance S."/>
            <person name="Moore R.A."/>
            <person name="Holt R.A."/>
            <person name="Round J.M."/>
            <person name="Ohora S."/>
            <person name="Walle B.V."/>
            <person name="Veldhoen N."/>
            <person name="Helbing C.C."/>
            <person name="Birol I."/>
        </authorList>
    </citation>
    <scope>NUCLEOTIDE SEQUENCE [LARGE SCALE GENOMIC DNA]</scope>
</reference>
<dbReference type="PANTHER" id="PTHR24300">
    <property type="entry name" value="CYTOCHROME P450 508A4-RELATED"/>
    <property type="match status" value="1"/>
</dbReference>
<name>A0A2G9R5B5_AQUCT</name>
<dbReference type="GO" id="GO:0006805">
    <property type="term" value="P:xenobiotic metabolic process"/>
    <property type="evidence" value="ECO:0007669"/>
    <property type="project" value="TreeGrafter"/>
</dbReference>
<dbReference type="Proteomes" id="UP000228934">
    <property type="component" value="Unassembled WGS sequence"/>
</dbReference>
<dbReference type="AlphaFoldDB" id="A0A2G9R5B5"/>
<organism evidence="5 6">
    <name type="scientific">Aquarana catesbeiana</name>
    <name type="common">American bullfrog</name>
    <name type="synonym">Rana catesbeiana</name>
    <dbReference type="NCBI Taxonomy" id="8400"/>
    <lineage>
        <taxon>Eukaryota</taxon>
        <taxon>Metazoa</taxon>
        <taxon>Chordata</taxon>
        <taxon>Craniata</taxon>
        <taxon>Vertebrata</taxon>
        <taxon>Euteleostomi</taxon>
        <taxon>Amphibia</taxon>
        <taxon>Batrachia</taxon>
        <taxon>Anura</taxon>
        <taxon>Neobatrachia</taxon>
        <taxon>Ranoidea</taxon>
        <taxon>Ranidae</taxon>
        <taxon>Aquarana</taxon>
    </lineage>
</organism>
<dbReference type="GO" id="GO:0005737">
    <property type="term" value="C:cytoplasm"/>
    <property type="evidence" value="ECO:0007669"/>
    <property type="project" value="TreeGrafter"/>
</dbReference>
<dbReference type="OrthoDB" id="2789670at2759"/>
<dbReference type="EMBL" id="KV977009">
    <property type="protein sequence ID" value="PIO23064.1"/>
    <property type="molecule type" value="Genomic_DNA"/>
</dbReference>
<dbReference type="GO" id="GO:0005506">
    <property type="term" value="F:iron ion binding"/>
    <property type="evidence" value="ECO:0007669"/>
    <property type="project" value="InterPro"/>
</dbReference>
<feature type="non-terminal residue" evidence="5">
    <location>
        <position position="86"/>
    </location>
</feature>
<keyword evidence="6" id="KW-1185">Reference proteome</keyword>
<evidence type="ECO:0000313" key="6">
    <source>
        <dbReference type="Proteomes" id="UP000228934"/>
    </source>
</evidence>
<sequence length="86" mass="10001">MPYTNAVIHETQRFANILPMNLPRETTRDITFQGYHLPKGTYIVPLLESVLYDETQFERPESFYPEHFLDSQGAFVKKAAFMPFSA</sequence>
<keyword evidence="4" id="KW-0408">Iron</keyword>
<dbReference type="GO" id="GO:0016712">
    <property type="term" value="F:oxidoreductase activity, acting on paired donors, with incorporation or reduction of molecular oxygen, reduced flavin or flavoprotein as one donor, and incorporation of one atom of oxygen"/>
    <property type="evidence" value="ECO:0007669"/>
    <property type="project" value="TreeGrafter"/>
</dbReference>